<feature type="binding site" evidence="7">
    <location>
        <position position="128"/>
    </location>
    <ligand>
        <name>substrate</name>
    </ligand>
</feature>
<keyword evidence="3 7" id="KW-0479">Metal-binding</keyword>
<dbReference type="Pfam" id="PF00719">
    <property type="entry name" value="Pyrophosphatase"/>
    <property type="match status" value="1"/>
</dbReference>
<dbReference type="AlphaFoldDB" id="A0A7L6N1Y3"/>
<name>A0A7L6N1Y3_9MOLU</name>
<comment type="cofactor">
    <cofactor evidence="1 7">
        <name>Mg(2+)</name>
        <dbReference type="ChEBI" id="CHEBI:18420"/>
    </cofactor>
</comment>
<dbReference type="InterPro" id="IPR036649">
    <property type="entry name" value="Pyrophosphatase_sf"/>
</dbReference>
<dbReference type="HAMAP" id="MF_00209">
    <property type="entry name" value="Inorganic_PPase"/>
    <property type="match status" value="1"/>
</dbReference>
<evidence type="ECO:0000256" key="6">
    <source>
        <dbReference type="ARBA" id="ARBA00047820"/>
    </source>
</evidence>
<feature type="binding site" evidence="7">
    <location>
        <position position="59"/>
    </location>
    <ligand>
        <name>Mg(2+)</name>
        <dbReference type="ChEBI" id="CHEBI:18420"/>
        <label>1</label>
    </ligand>
</feature>
<evidence type="ECO:0000256" key="5">
    <source>
        <dbReference type="ARBA" id="ARBA00022842"/>
    </source>
</evidence>
<feature type="binding site" evidence="7">
    <location>
        <position position="32"/>
    </location>
    <ligand>
        <name>substrate</name>
    </ligand>
</feature>
<dbReference type="Gene3D" id="3.90.80.10">
    <property type="entry name" value="Inorganic pyrophosphatase"/>
    <property type="match status" value="1"/>
</dbReference>
<evidence type="ECO:0000256" key="1">
    <source>
        <dbReference type="ARBA" id="ARBA00001946"/>
    </source>
</evidence>
<proteinExistence type="inferred from homology"/>
<evidence type="ECO:0000256" key="3">
    <source>
        <dbReference type="ARBA" id="ARBA00022723"/>
    </source>
</evidence>
<feature type="binding site" evidence="7">
    <location>
        <position position="54"/>
    </location>
    <ligand>
        <name>Mg(2+)</name>
        <dbReference type="ChEBI" id="CHEBI:18420"/>
        <label>1</label>
    </ligand>
</feature>
<feature type="binding site" evidence="7">
    <location>
        <position position="91"/>
    </location>
    <ligand>
        <name>Mg(2+)</name>
        <dbReference type="ChEBI" id="CHEBI:18420"/>
        <label>1</label>
    </ligand>
</feature>
<dbReference type="PROSITE" id="PS00387">
    <property type="entry name" value="PPASE"/>
    <property type="match status" value="1"/>
</dbReference>
<keyword evidence="4 7" id="KW-0378">Hydrolase</keyword>
<evidence type="ECO:0000313" key="8">
    <source>
        <dbReference type="EMBL" id="QLY39442.1"/>
    </source>
</evidence>
<evidence type="ECO:0000313" key="9">
    <source>
        <dbReference type="Proteomes" id="UP000512167"/>
    </source>
</evidence>
<keyword evidence="9" id="KW-1185">Reference proteome</keyword>
<dbReference type="PANTHER" id="PTHR10286">
    <property type="entry name" value="INORGANIC PYROPHOSPHATASE"/>
    <property type="match status" value="1"/>
</dbReference>
<comment type="function">
    <text evidence="7">Catalyzes the hydrolysis of inorganic pyrophosphate (PPi) forming two phosphate ions.</text>
</comment>
<protein>
    <recommendedName>
        <fullName evidence="7">Inorganic pyrophosphatase</fullName>
        <ecNumber evidence="7">3.6.1.1</ecNumber>
    </recommendedName>
    <alternativeName>
        <fullName evidence="7">Pyrophosphate phospho-hydrolase</fullName>
        <shortName evidence="7">PPase</shortName>
    </alternativeName>
</protein>
<dbReference type="GO" id="GO:0006796">
    <property type="term" value="P:phosphate-containing compound metabolic process"/>
    <property type="evidence" value="ECO:0007669"/>
    <property type="project" value="InterPro"/>
</dbReference>
<dbReference type="SUPFAM" id="SSF50324">
    <property type="entry name" value="Inorganic pyrophosphatase"/>
    <property type="match status" value="1"/>
</dbReference>
<dbReference type="EC" id="3.6.1.1" evidence="7"/>
<sequence length="167" mass="19374">MSRIIEAVIEIPMGTQNKYEIDKEKNRIKLNRVLYSKMTYPAEYGFIEKTLAEDNDPLDILVLATTQTFPGCIVDARVVGYLDMYDSGERDQKIIAVVDADPRFDDINDISDIKSLQLREIKLFFENYKILEPGHHVKVLDYYSKADAIELIEECQVRYTEELSKKL</sequence>
<evidence type="ECO:0000256" key="7">
    <source>
        <dbReference type="HAMAP-Rule" id="MF_00209"/>
    </source>
</evidence>
<dbReference type="EMBL" id="CP051151">
    <property type="protein sequence ID" value="QLY39442.1"/>
    <property type="molecule type" value="Genomic_DNA"/>
</dbReference>
<feature type="binding site" evidence="7">
    <location>
        <position position="18"/>
    </location>
    <ligand>
        <name>substrate</name>
    </ligand>
</feature>
<comment type="similarity">
    <text evidence="7">Belongs to the PPase family.</text>
</comment>
<dbReference type="GO" id="GO:0000287">
    <property type="term" value="F:magnesium ion binding"/>
    <property type="evidence" value="ECO:0007669"/>
    <property type="project" value="UniProtKB-UniRule"/>
</dbReference>
<dbReference type="FunFam" id="3.90.80.10:FF:000003">
    <property type="entry name" value="Inorganic pyrophosphatase"/>
    <property type="match status" value="1"/>
</dbReference>
<dbReference type="InterPro" id="IPR008162">
    <property type="entry name" value="Pyrophosphatase"/>
</dbReference>
<evidence type="ECO:0000256" key="2">
    <source>
        <dbReference type="ARBA" id="ARBA00022490"/>
    </source>
</evidence>
<feature type="binding site" evidence="7">
    <location>
        <position position="59"/>
    </location>
    <ligand>
        <name>Mg(2+)</name>
        <dbReference type="ChEBI" id="CHEBI:18420"/>
        <label>2</label>
    </ligand>
</feature>
<keyword evidence="5 7" id="KW-0460">Magnesium</keyword>
<feature type="binding site" evidence="7">
    <location>
        <position position="44"/>
    </location>
    <ligand>
        <name>substrate</name>
    </ligand>
</feature>
<dbReference type="KEGG" id="tbk:HF295_00630"/>
<dbReference type="CDD" id="cd00412">
    <property type="entry name" value="pyrophosphatase"/>
    <property type="match status" value="1"/>
</dbReference>
<organism evidence="8 9">
    <name type="scientific">Hujiaoplasma nucleasis</name>
    <dbReference type="NCBI Taxonomy" id="2725268"/>
    <lineage>
        <taxon>Bacteria</taxon>
        <taxon>Bacillati</taxon>
        <taxon>Mycoplasmatota</taxon>
        <taxon>Mollicutes</taxon>
        <taxon>Candidatus Izemoplasmatales</taxon>
        <taxon>Hujiaoplasmataceae</taxon>
        <taxon>Hujiaoplasma</taxon>
    </lineage>
</organism>
<dbReference type="Proteomes" id="UP000512167">
    <property type="component" value="Chromosome"/>
</dbReference>
<keyword evidence="2 7" id="KW-0963">Cytoplasm</keyword>
<dbReference type="GO" id="GO:0005737">
    <property type="term" value="C:cytoplasm"/>
    <property type="evidence" value="ECO:0007669"/>
    <property type="project" value="UniProtKB-SubCell"/>
</dbReference>
<evidence type="ECO:0000256" key="4">
    <source>
        <dbReference type="ARBA" id="ARBA00022801"/>
    </source>
</evidence>
<gene>
    <name evidence="7" type="primary">ppa</name>
    <name evidence="8" type="ORF">HF295_00630</name>
</gene>
<accession>A0A7L6N1Y3</accession>
<reference evidence="8 9" key="1">
    <citation type="submission" date="2020-04" db="EMBL/GenBank/DDBJ databases">
        <authorList>
            <person name="Zheng R.K."/>
            <person name="Sun C.M."/>
        </authorList>
    </citation>
    <scope>NUCLEOTIDE SEQUENCE [LARGE SCALE GENOMIC DNA]</scope>
    <source>
        <strain evidence="9">zrk29</strain>
    </source>
</reference>
<dbReference type="GO" id="GO:0004427">
    <property type="term" value="F:inorganic diphosphate phosphatase activity"/>
    <property type="evidence" value="ECO:0007669"/>
    <property type="project" value="UniProtKB-UniRule"/>
</dbReference>
<comment type="subcellular location">
    <subcellularLocation>
        <location evidence="7">Cytoplasm</location>
    </subcellularLocation>
</comment>
<comment type="catalytic activity">
    <reaction evidence="6 7">
        <text>diphosphate + H2O = 2 phosphate + H(+)</text>
        <dbReference type="Rhea" id="RHEA:24576"/>
        <dbReference type="ChEBI" id="CHEBI:15377"/>
        <dbReference type="ChEBI" id="CHEBI:15378"/>
        <dbReference type="ChEBI" id="CHEBI:33019"/>
        <dbReference type="ChEBI" id="CHEBI:43474"/>
        <dbReference type="EC" id="3.6.1.1"/>
    </reaction>
</comment>
<dbReference type="RefSeq" id="WP_312031910.1">
    <property type="nucleotide sequence ID" value="NZ_CP051151.1"/>
</dbReference>
<comment type="subunit">
    <text evidence="7">Homohexamer.</text>
</comment>